<dbReference type="AlphaFoldDB" id="A0A1V8S8D9"/>
<evidence type="ECO:0000313" key="2">
    <source>
        <dbReference type="Proteomes" id="UP000192596"/>
    </source>
</evidence>
<dbReference type="OrthoDB" id="5392716at2759"/>
<reference evidence="2" key="1">
    <citation type="submission" date="2017-03" db="EMBL/GenBank/DDBJ databases">
        <title>Genomes of endolithic fungi from Antarctica.</title>
        <authorList>
            <person name="Coleine C."/>
            <person name="Masonjones S."/>
            <person name="Stajich J.E."/>
        </authorList>
    </citation>
    <scope>NUCLEOTIDE SEQUENCE [LARGE SCALE GENOMIC DNA]</scope>
    <source>
        <strain evidence="2">CCFEE 5527</strain>
    </source>
</reference>
<gene>
    <name evidence="1" type="ORF">B0A48_18801</name>
</gene>
<dbReference type="InParanoid" id="A0A1V8S8D9"/>
<keyword evidence="2" id="KW-1185">Reference proteome</keyword>
<dbReference type="Proteomes" id="UP000192596">
    <property type="component" value="Unassembled WGS sequence"/>
</dbReference>
<name>A0A1V8S8D9_9PEZI</name>
<dbReference type="EMBL" id="NAJO01000182">
    <property type="protein sequence ID" value="OQN95101.1"/>
    <property type="molecule type" value="Genomic_DNA"/>
</dbReference>
<organism evidence="1 2">
    <name type="scientific">Cryoendolithus antarcticus</name>
    <dbReference type="NCBI Taxonomy" id="1507870"/>
    <lineage>
        <taxon>Eukaryota</taxon>
        <taxon>Fungi</taxon>
        <taxon>Dikarya</taxon>
        <taxon>Ascomycota</taxon>
        <taxon>Pezizomycotina</taxon>
        <taxon>Dothideomycetes</taxon>
        <taxon>Dothideomycetidae</taxon>
        <taxon>Cladosporiales</taxon>
        <taxon>Cladosporiaceae</taxon>
        <taxon>Cryoendolithus</taxon>
    </lineage>
</organism>
<comment type="caution">
    <text evidence="1">The sequence shown here is derived from an EMBL/GenBank/DDBJ whole genome shotgun (WGS) entry which is preliminary data.</text>
</comment>
<sequence length="116" mass="13869">MRRYLTAAGIGTALRYEDDHELRRRILNFHYMVQCSDKESIAMLALDGFEVSQRRLQRMRLAMGLKQRSRGAYRAEMDTRMREALDQEIEQGHIKDFGKMHLYQYMRSQYNIAGRF</sequence>
<proteinExistence type="predicted"/>
<accession>A0A1V8S8D9</accession>
<protein>
    <submittedName>
        <fullName evidence="1">Uncharacterized protein</fullName>
    </submittedName>
</protein>
<evidence type="ECO:0000313" key="1">
    <source>
        <dbReference type="EMBL" id="OQN95101.1"/>
    </source>
</evidence>